<name>A0ABX2CEQ0_9BRAD</name>
<accession>A0ABX2CEQ0</accession>
<sequence length="72" mass="8243">MYEVVSIPSEPGHRFLVNGITVNKFTHTFESVALRDAFSPILPSFEESRICRSRDTSRRAPVSSRFFILSPR</sequence>
<dbReference type="EMBL" id="JABFDN010000003">
    <property type="protein sequence ID" value="NPU66145.1"/>
    <property type="molecule type" value="Genomic_DNA"/>
</dbReference>
<evidence type="ECO:0000313" key="2">
    <source>
        <dbReference type="Proteomes" id="UP000886476"/>
    </source>
</evidence>
<comment type="caution">
    <text evidence="1">The sequence shown here is derived from an EMBL/GenBank/DDBJ whole genome shotgun (WGS) entry which is preliminary data.</text>
</comment>
<gene>
    <name evidence="1" type="ORF">HL667_14170</name>
</gene>
<protein>
    <submittedName>
        <fullName evidence="1">Uncharacterized protein</fullName>
    </submittedName>
</protein>
<keyword evidence="2" id="KW-1185">Reference proteome</keyword>
<organism evidence="1 2">
    <name type="scientific">Bradyrhizobium aeschynomenes</name>
    <dbReference type="NCBI Taxonomy" id="2734909"/>
    <lineage>
        <taxon>Bacteria</taxon>
        <taxon>Pseudomonadati</taxon>
        <taxon>Pseudomonadota</taxon>
        <taxon>Alphaproteobacteria</taxon>
        <taxon>Hyphomicrobiales</taxon>
        <taxon>Nitrobacteraceae</taxon>
        <taxon>Bradyrhizobium</taxon>
    </lineage>
</organism>
<dbReference type="Proteomes" id="UP000886476">
    <property type="component" value="Unassembled WGS sequence"/>
</dbReference>
<reference evidence="1" key="1">
    <citation type="submission" date="2020-05" db="EMBL/GenBank/DDBJ databases">
        <title>Nod-independent and nitrogen-fixing Bradyrhizobium aeschynomene sp. nov. isolated from nodules of Aeschynomene indica.</title>
        <authorList>
            <person name="Zhang Z."/>
        </authorList>
    </citation>
    <scope>NUCLEOTIDE SEQUENCE</scope>
    <source>
        <strain evidence="1">83012</strain>
    </source>
</reference>
<evidence type="ECO:0000313" key="1">
    <source>
        <dbReference type="EMBL" id="NPU66145.1"/>
    </source>
</evidence>
<proteinExistence type="predicted"/>